<dbReference type="EMBL" id="CP011545">
    <property type="protein sequence ID" value="AKK08239.1"/>
    <property type="molecule type" value="Genomic_DNA"/>
</dbReference>
<dbReference type="InterPro" id="IPR009057">
    <property type="entry name" value="Homeodomain-like_sf"/>
</dbReference>
<evidence type="ECO:0000313" key="7">
    <source>
        <dbReference type="Proteomes" id="UP000035540"/>
    </source>
</evidence>
<dbReference type="PATRIC" id="fig|136857.5.peg.781"/>
<dbReference type="InterPro" id="IPR050109">
    <property type="entry name" value="HTH-type_TetR-like_transc_reg"/>
</dbReference>
<dbReference type="AlphaFoldDB" id="A0A0G3H4C1"/>
<dbReference type="PRINTS" id="PR00455">
    <property type="entry name" value="HTHTETR"/>
</dbReference>
<dbReference type="OrthoDB" id="3432043at2"/>
<dbReference type="InterPro" id="IPR004111">
    <property type="entry name" value="Repressor_TetR_C"/>
</dbReference>
<gene>
    <name evidence="6" type="ORF">CTEST_03950</name>
</gene>
<dbReference type="InterPro" id="IPR001647">
    <property type="entry name" value="HTH_TetR"/>
</dbReference>
<dbReference type="SUPFAM" id="SSF48498">
    <property type="entry name" value="Tetracyclin repressor-like, C-terminal domain"/>
    <property type="match status" value="1"/>
</dbReference>
<feature type="domain" description="HTH tetR-type" evidence="5">
    <location>
        <begin position="17"/>
        <end position="77"/>
    </location>
</feature>
<proteinExistence type="predicted"/>
<dbReference type="KEGG" id="cted:CTEST_03950"/>
<evidence type="ECO:0000256" key="1">
    <source>
        <dbReference type="ARBA" id="ARBA00023015"/>
    </source>
</evidence>
<dbReference type="Gene3D" id="1.10.357.10">
    <property type="entry name" value="Tetracycline Repressor, domain 2"/>
    <property type="match status" value="1"/>
</dbReference>
<dbReference type="Pfam" id="PF02909">
    <property type="entry name" value="TetR_C_1"/>
    <property type="match status" value="1"/>
</dbReference>
<accession>A0A0G3H4C1</accession>
<dbReference type="PANTHER" id="PTHR30055">
    <property type="entry name" value="HTH-TYPE TRANSCRIPTIONAL REGULATOR RUTR"/>
    <property type="match status" value="1"/>
</dbReference>
<protein>
    <submittedName>
        <fullName evidence="6">Transcriptional regulator, TetR family</fullName>
    </submittedName>
</protein>
<dbReference type="PROSITE" id="PS50977">
    <property type="entry name" value="HTH_TETR_2"/>
    <property type="match status" value="1"/>
</dbReference>
<keyword evidence="7" id="KW-1185">Reference proteome</keyword>
<dbReference type="Proteomes" id="UP000035540">
    <property type="component" value="Chromosome"/>
</dbReference>
<keyword evidence="2 4" id="KW-0238">DNA-binding</keyword>
<dbReference type="GO" id="GO:0000976">
    <property type="term" value="F:transcription cis-regulatory region binding"/>
    <property type="evidence" value="ECO:0007669"/>
    <property type="project" value="TreeGrafter"/>
</dbReference>
<organism evidence="6 7">
    <name type="scientific">Corynebacterium testudinoris</name>
    <dbReference type="NCBI Taxonomy" id="136857"/>
    <lineage>
        <taxon>Bacteria</taxon>
        <taxon>Bacillati</taxon>
        <taxon>Actinomycetota</taxon>
        <taxon>Actinomycetes</taxon>
        <taxon>Mycobacteriales</taxon>
        <taxon>Corynebacteriaceae</taxon>
        <taxon>Corynebacterium</taxon>
    </lineage>
</organism>
<evidence type="ECO:0000313" key="6">
    <source>
        <dbReference type="EMBL" id="AKK08239.1"/>
    </source>
</evidence>
<reference evidence="7" key="2">
    <citation type="submission" date="2015-05" db="EMBL/GenBank/DDBJ databases">
        <title>Complete genome sequence of Corynebacterium testudinoris DSM 44614, recovered from necrotic lesions in the mouth of a tortoise.</title>
        <authorList>
            <person name="Ruckert C."/>
            <person name="Albersmeier A."/>
            <person name="Winkler A."/>
            <person name="Tauch A."/>
        </authorList>
    </citation>
    <scope>NUCLEOTIDE SEQUENCE [LARGE SCALE GENOMIC DNA]</scope>
    <source>
        <strain evidence="7">DSM 44614</strain>
    </source>
</reference>
<dbReference type="GO" id="GO:0045892">
    <property type="term" value="P:negative regulation of DNA-templated transcription"/>
    <property type="evidence" value="ECO:0007669"/>
    <property type="project" value="InterPro"/>
</dbReference>
<dbReference type="GO" id="GO:0003700">
    <property type="term" value="F:DNA-binding transcription factor activity"/>
    <property type="evidence" value="ECO:0007669"/>
    <property type="project" value="TreeGrafter"/>
</dbReference>
<keyword evidence="3" id="KW-0804">Transcription</keyword>
<keyword evidence="1" id="KW-0805">Transcription regulation</keyword>
<dbReference type="InterPro" id="IPR036271">
    <property type="entry name" value="Tet_transcr_reg_TetR-rel_C_sf"/>
</dbReference>
<feature type="DNA-binding region" description="H-T-H motif" evidence="4">
    <location>
        <begin position="40"/>
        <end position="59"/>
    </location>
</feature>
<reference evidence="6 7" key="1">
    <citation type="journal article" date="2015" name="Genome Announc.">
        <title>Complete Genome Sequence of the Type Strain Corynebacterium testudinoris DSM 44614, Recovered from Necrotic Lesions in the Mouth of a Tortoise.</title>
        <authorList>
            <person name="Ruckert C."/>
            <person name="Kriete M."/>
            <person name="Jaenicke S."/>
            <person name="Winkler A."/>
            <person name="Tauch A."/>
        </authorList>
    </citation>
    <scope>NUCLEOTIDE SEQUENCE [LARGE SCALE GENOMIC DNA]</scope>
    <source>
        <strain evidence="6 7">DSM 44614</strain>
    </source>
</reference>
<dbReference type="RefSeq" id="WP_047252632.1">
    <property type="nucleotide sequence ID" value="NZ_CP011545.1"/>
</dbReference>
<evidence type="ECO:0000256" key="2">
    <source>
        <dbReference type="ARBA" id="ARBA00023125"/>
    </source>
</evidence>
<name>A0A0G3H4C1_9CORY</name>
<dbReference type="SUPFAM" id="SSF46689">
    <property type="entry name" value="Homeodomain-like"/>
    <property type="match status" value="1"/>
</dbReference>
<dbReference type="STRING" id="136857.CTEST_03950"/>
<sequence>MNKTRRPRGRGRPAQPAVTRDTIAAAALELTLESGYDKLTMSALARHLGVAPSALYNHIANKAELLVLLQDAVMGLVDTEPLLRATRDEISVADALRAWARSYRDVFAEHTPLVQVIATLPVAGAPRTQEMYDAVAAALFHAGVPAPQVMPRVVAMESFIYGSAFDTHAPAHIFEVPAEGSQELPELRRATEAFKPGAAGAAGSNPYAEEPFTVGLDLLLADL</sequence>
<evidence type="ECO:0000256" key="4">
    <source>
        <dbReference type="PROSITE-ProRule" id="PRU00335"/>
    </source>
</evidence>
<evidence type="ECO:0000259" key="5">
    <source>
        <dbReference type="PROSITE" id="PS50977"/>
    </source>
</evidence>
<dbReference type="Pfam" id="PF00440">
    <property type="entry name" value="TetR_N"/>
    <property type="match status" value="1"/>
</dbReference>
<evidence type="ECO:0000256" key="3">
    <source>
        <dbReference type="ARBA" id="ARBA00023163"/>
    </source>
</evidence>
<dbReference type="PANTHER" id="PTHR30055:SF151">
    <property type="entry name" value="TRANSCRIPTIONAL REGULATORY PROTEIN"/>
    <property type="match status" value="1"/>
</dbReference>